<sequence length="1107" mass="127856">MQTLLSYLRKNTMVMHNQILRWLKKSKVLKLVCLASSVVGLFCYALSSSFNHLLGNWSWWKILLYIVLSFIICLAIFFAPARSSSTSFRLETHLAFLVLIITSVCSFLFDNVVKSNPDVYNLISWAAFATMSLGLSNLTQFGFQIDLLYFFCGGLTVQLMKIKLWLVTVGGGFSYSLLQLRYYPSDTDGENLRLEDHNQIIIQVNDSESVSSTSHEEANADVDSTQGTSPEDGDLRFQDHLLTQSNSHSQDGSVDDGLIIQQQLMNCIKELEKENHMLVYMVCSHVDKYLKAVFDSKEVPDPDINLVMDALPSEIMRRLKETVKLMVDGGFKEECSDIYNKWRREFLKQCLQKLGLQIELQSEESNEWKIMNWLDTCKVAEKILFPNERKLCDYLFSGFSVAADVSFDKVCEELMIGLLSFVNTTITIGSYLSDLLLDFFPKMSNSLGKLILNFTSETSFVDDIQDVGQRLAMLNNFGLIVYTNNVQAPVTVRGLHLITMEAMDFIHWITKKRVDRSDSIGNFLFWVMIVRMIELLENELVAKYENYYPNPALGHAFMINNLSYIEQKTRDLKLNDDWFRQNAAKVEQYCNVHLRSKSQQANADVDSTLGTSPENLRRMSQQANADVDTSLGTSPEDGDLRFRSYLLIQTSSHSQEDVLIIQQLTNCVKELEKENQMLVPRVCSHVDKYLKAVFDPKEVPDPYINLVMDSLPSEIMRHLKETVMLMVNAGFMEECSDIYIKWRREFLEQCLRALGWQFQTPSNDDFEKWLKTCKAAAKVLFPNEKRLCDYLFSERRFDADVFFEKVYKKLTTGLLSFADVTITTESHLPNLLSNIVPKMLESLHELIGEISAMCFPKLSCVPDLEDFRKKLSILCGLRNTIYTNNVQAPVIHGGLHLITWETMNYILDNSGNIGYSSFWVVIGRMIELLESELEVKSKDYYADPALGYIFMINNLSYIEQKTRDLKFHDDWFRQNTAKVEQKCNLYLRRSWNKMMEFLKVETKEWAEAHVVAELMIENIRLFNLHFEETCTIQSTWTVSDKQLRERIIKSIEGFLLPEYGKFYNSFLVVLGNQADEYIEFGFQDIRNCLSNLFLLDEETNLEYKKNV</sequence>
<evidence type="ECO:0000313" key="6">
    <source>
        <dbReference type="EMBL" id="KOM47330.1"/>
    </source>
</evidence>
<gene>
    <name evidence="6" type="ORF">LR48_Vigan07g103400</name>
</gene>
<dbReference type="Pfam" id="PF03081">
    <property type="entry name" value="Exo70_C"/>
    <property type="match status" value="3"/>
</dbReference>
<dbReference type="InterPro" id="IPR016159">
    <property type="entry name" value="Cullin_repeat-like_dom_sf"/>
</dbReference>
<feature type="domain" description="Exocyst complex subunit Exo70 C-terminal" evidence="5">
    <location>
        <begin position="372"/>
        <end position="592"/>
    </location>
</feature>
<dbReference type="EMBL" id="CM003377">
    <property type="protein sequence ID" value="KOM47330.1"/>
    <property type="molecule type" value="Genomic_DNA"/>
</dbReference>
<feature type="transmembrane region" description="Helical" evidence="4">
    <location>
        <begin position="59"/>
        <end position="81"/>
    </location>
</feature>
<keyword evidence="4" id="KW-1133">Transmembrane helix</keyword>
<feature type="transmembrane region" description="Helical" evidence="4">
    <location>
        <begin position="28"/>
        <end position="47"/>
    </location>
</feature>
<reference evidence="7" key="1">
    <citation type="journal article" date="2015" name="Proc. Natl. Acad. Sci. U.S.A.">
        <title>Genome sequencing of adzuki bean (Vigna angularis) provides insight into high starch and low fat accumulation and domestication.</title>
        <authorList>
            <person name="Yang K."/>
            <person name="Tian Z."/>
            <person name="Chen C."/>
            <person name="Luo L."/>
            <person name="Zhao B."/>
            <person name="Wang Z."/>
            <person name="Yu L."/>
            <person name="Li Y."/>
            <person name="Sun Y."/>
            <person name="Li W."/>
            <person name="Chen Y."/>
            <person name="Li Y."/>
            <person name="Zhang Y."/>
            <person name="Ai D."/>
            <person name="Zhao J."/>
            <person name="Shang C."/>
            <person name="Ma Y."/>
            <person name="Wu B."/>
            <person name="Wang M."/>
            <person name="Gao L."/>
            <person name="Sun D."/>
            <person name="Zhang P."/>
            <person name="Guo F."/>
            <person name="Wang W."/>
            <person name="Li Y."/>
            <person name="Wang J."/>
            <person name="Varshney R.K."/>
            <person name="Wang J."/>
            <person name="Ling H.Q."/>
            <person name="Wan P."/>
        </authorList>
    </citation>
    <scope>NUCLEOTIDE SEQUENCE</scope>
    <source>
        <strain evidence="7">cv. Jingnong 6</strain>
    </source>
</reference>
<dbReference type="GO" id="GO:0006887">
    <property type="term" value="P:exocytosis"/>
    <property type="evidence" value="ECO:0007669"/>
    <property type="project" value="InterPro"/>
</dbReference>
<dbReference type="Proteomes" id="UP000053144">
    <property type="component" value="Chromosome 7"/>
</dbReference>
<feature type="domain" description="Exocyst complex subunit Exo70 C-terminal" evidence="5">
    <location>
        <begin position="912"/>
        <end position="1090"/>
    </location>
</feature>
<dbReference type="OMA" id="DDWFRQN"/>
<dbReference type="SUPFAM" id="SSF74788">
    <property type="entry name" value="Cullin repeat-like"/>
    <property type="match status" value="2"/>
</dbReference>
<organism evidence="6 7">
    <name type="scientific">Phaseolus angularis</name>
    <name type="common">Azuki bean</name>
    <name type="synonym">Vigna angularis</name>
    <dbReference type="NCBI Taxonomy" id="3914"/>
    <lineage>
        <taxon>Eukaryota</taxon>
        <taxon>Viridiplantae</taxon>
        <taxon>Streptophyta</taxon>
        <taxon>Embryophyta</taxon>
        <taxon>Tracheophyta</taxon>
        <taxon>Spermatophyta</taxon>
        <taxon>Magnoliopsida</taxon>
        <taxon>eudicotyledons</taxon>
        <taxon>Gunneridae</taxon>
        <taxon>Pentapetalae</taxon>
        <taxon>rosids</taxon>
        <taxon>fabids</taxon>
        <taxon>Fabales</taxon>
        <taxon>Fabaceae</taxon>
        <taxon>Papilionoideae</taxon>
        <taxon>50 kb inversion clade</taxon>
        <taxon>NPAAA clade</taxon>
        <taxon>indigoferoid/millettioid clade</taxon>
        <taxon>Phaseoleae</taxon>
        <taxon>Vigna</taxon>
    </lineage>
</organism>
<evidence type="ECO:0000256" key="2">
    <source>
        <dbReference type="ARBA" id="ARBA00022448"/>
    </source>
</evidence>
<feature type="transmembrane region" description="Helical" evidence="4">
    <location>
        <begin position="125"/>
        <end position="152"/>
    </location>
</feature>
<feature type="transmembrane region" description="Helical" evidence="4">
    <location>
        <begin position="93"/>
        <end position="113"/>
    </location>
</feature>
<keyword evidence="2" id="KW-0813">Transport</keyword>
<dbReference type="STRING" id="3914.A0A0L9UWU1"/>
<protein>
    <recommendedName>
        <fullName evidence="5">Exocyst complex subunit Exo70 C-terminal domain-containing protein</fullName>
    </recommendedName>
</protein>
<feature type="domain" description="Exocyst complex subunit Exo70 C-terminal" evidence="5">
    <location>
        <begin position="768"/>
        <end position="906"/>
    </location>
</feature>
<evidence type="ECO:0000256" key="1">
    <source>
        <dbReference type="ARBA" id="ARBA00006756"/>
    </source>
</evidence>
<dbReference type="InterPro" id="IPR046364">
    <property type="entry name" value="Exo70_C"/>
</dbReference>
<keyword evidence="4" id="KW-0472">Membrane</keyword>
<keyword evidence="4" id="KW-0812">Transmembrane</keyword>
<dbReference type="OrthoDB" id="1922221at2759"/>
<dbReference type="GO" id="GO:0005546">
    <property type="term" value="F:phosphatidylinositol-4,5-bisphosphate binding"/>
    <property type="evidence" value="ECO:0007669"/>
    <property type="project" value="InterPro"/>
</dbReference>
<dbReference type="PANTHER" id="PTHR12542:SF180">
    <property type="entry name" value="EXOCYST SUBUNIT EXO70 FAMILY PROTEIN"/>
    <property type="match status" value="1"/>
</dbReference>
<evidence type="ECO:0000256" key="4">
    <source>
        <dbReference type="SAM" id="Phobius"/>
    </source>
</evidence>
<evidence type="ECO:0000313" key="7">
    <source>
        <dbReference type="Proteomes" id="UP000053144"/>
    </source>
</evidence>
<evidence type="ECO:0000256" key="3">
    <source>
        <dbReference type="SAM" id="MobiDB-lite"/>
    </source>
</evidence>
<comment type="similarity">
    <text evidence="1">Belongs to the EXO70 family.</text>
</comment>
<dbReference type="InterPro" id="IPR004140">
    <property type="entry name" value="Exo70"/>
</dbReference>
<dbReference type="PANTHER" id="PTHR12542">
    <property type="entry name" value="EXOCYST COMPLEX PROTEIN EXO70"/>
    <property type="match status" value="1"/>
</dbReference>
<dbReference type="Gramene" id="KOM47330">
    <property type="protein sequence ID" value="KOM47330"/>
    <property type="gene ID" value="LR48_Vigan07g103400"/>
</dbReference>
<dbReference type="Gene3D" id="1.20.1280.170">
    <property type="entry name" value="Exocyst complex component Exo70"/>
    <property type="match status" value="2"/>
</dbReference>
<dbReference type="GO" id="GO:0000145">
    <property type="term" value="C:exocyst"/>
    <property type="evidence" value="ECO:0007669"/>
    <property type="project" value="InterPro"/>
</dbReference>
<evidence type="ECO:0000259" key="5">
    <source>
        <dbReference type="Pfam" id="PF03081"/>
    </source>
</evidence>
<name>A0A0L9UWU1_PHAAN</name>
<proteinExistence type="inferred from homology"/>
<dbReference type="KEGG" id="var:108336450"/>
<feature type="region of interest" description="Disordered" evidence="3">
    <location>
        <begin position="208"/>
        <end position="235"/>
    </location>
</feature>
<accession>A0A0L9UWU1</accession>
<dbReference type="AlphaFoldDB" id="A0A0L9UWU1"/>